<dbReference type="CDD" id="cd08946">
    <property type="entry name" value="SDR_e"/>
    <property type="match status" value="1"/>
</dbReference>
<comment type="similarity">
    <text evidence="1">Belongs to the glycosyltransferase 47 family.</text>
</comment>
<dbReference type="PANTHER" id="PTHR11062:SF73">
    <property type="entry name" value="EXOSTOSIN-LIKE 3"/>
    <property type="match status" value="1"/>
</dbReference>
<gene>
    <name evidence="4" type="ORF">I303_06171</name>
    <name evidence="5" type="ORF">I303_106153</name>
</gene>
<dbReference type="Gene3D" id="3.40.50.720">
    <property type="entry name" value="NAD(P)-binding Rossmann-like Domain"/>
    <property type="match status" value="1"/>
</dbReference>
<dbReference type="VEuPathDB" id="FungiDB:I303_06171"/>
<dbReference type="Pfam" id="PF03016">
    <property type="entry name" value="Exostosin_GT47"/>
    <property type="match status" value="1"/>
</dbReference>
<organism evidence="4">
    <name type="scientific">Kwoniella dejecticola CBS 10117</name>
    <dbReference type="NCBI Taxonomy" id="1296121"/>
    <lineage>
        <taxon>Eukaryota</taxon>
        <taxon>Fungi</taxon>
        <taxon>Dikarya</taxon>
        <taxon>Basidiomycota</taxon>
        <taxon>Agaricomycotina</taxon>
        <taxon>Tremellomycetes</taxon>
        <taxon>Tremellales</taxon>
        <taxon>Cryptococcaceae</taxon>
        <taxon>Kwoniella</taxon>
    </lineage>
</organism>
<dbReference type="EMBL" id="KI894033">
    <property type="protein sequence ID" value="OBR83886.1"/>
    <property type="molecule type" value="Genomic_DNA"/>
</dbReference>
<evidence type="ECO:0000313" key="4">
    <source>
        <dbReference type="EMBL" id="OBR83886.1"/>
    </source>
</evidence>
<dbReference type="EMBL" id="CP144536">
    <property type="protein sequence ID" value="WWC63549.1"/>
    <property type="molecule type" value="Genomic_DNA"/>
</dbReference>
<dbReference type="InterPro" id="IPR001509">
    <property type="entry name" value="Epimerase_deHydtase"/>
</dbReference>
<proteinExistence type="inferred from homology"/>
<name>A0A1A6A1E9_9TREE</name>
<dbReference type="InterPro" id="IPR036291">
    <property type="entry name" value="NAD(P)-bd_dom_sf"/>
</dbReference>
<accession>A0A1A6A1E9</accession>
<dbReference type="Pfam" id="PF01370">
    <property type="entry name" value="Epimerase"/>
    <property type="match status" value="1"/>
</dbReference>
<evidence type="ECO:0000259" key="3">
    <source>
        <dbReference type="Pfam" id="PF03016"/>
    </source>
</evidence>
<feature type="domain" description="NAD-dependent epimerase/dehydratase" evidence="2">
    <location>
        <begin position="93"/>
        <end position="327"/>
    </location>
</feature>
<protein>
    <recommendedName>
        <fullName evidence="7">Exostosin GT47 domain-containing protein</fullName>
    </recommendedName>
</protein>
<dbReference type="InterPro" id="IPR040911">
    <property type="entry name" value="Exostosin_GT47"/>
</dbReference>
<dbReference type="Proteomes" id="UP000078595">
    <property type="component" value="Chromosome 7"/>
</dbReference>
<reference evidence="5" key="3">
    <citation type="submission" date="2024-02" db="EMBL/GenBank/DDBJ databases">
        <title>Comparative genomics of Cryptococcus and Kwoniella reveals pathogenesis evolution and contrasting modes of karyotype evolution via chromosome fusion or intercentromeric recombination.</title>
        <authorList>
            <person name="Coelho M.A."/>
            <person name="David-Palma M."/>
            <person name="Shea T."/>
            <person name="Bowers K."/>
            <person name="McGinley-Smith S."/>
            <person name="Mohammad A.W."/>
            <person name="Gnirke A."/>
            <person name="Yurkov A.M."/>
            <person name="Nowrousian M."/>
            <person name="Sun S."/>
            <person name="Cuomo C.A."/>
            <person name="Heitman J."/>
        </authorList>
    </citation>
    <scope>NUCLEOTIDE SEQUENCE</scope>
    <source>
        <strain evidence="5">CBS 10117</strain>
    </source>
</reference>
<dbReference type="InterPro" id="IPR004263">
    <property type="entry name" value="Exostosin"/>
</dbReference>
<dbReference type="RefSeq" id="XP_018261728.1">
    <property type="nucleotide sequence ID" value="XM_018409455.1"/>
</dbReference>
<evidence type="ECO:0000259" key="2">
    <source>
        <dbReference type="Pfam" id="PF01370"/>
    </source>
</evidence>
<dbReference type="AlphaFoldDB" id="A0A1A6A1E9"/>
<dbReference type="SUPFAM" id="SSF51735">
    <property type="entry name" value="NAD(P)-binding Rossmann-fold domains"/>
    <property type="match status" value="1"/>
</dbReference>
<sequence>MPPPLGKVISAIFHKPRYLALLILIPLAALLYRQWSDFDSHSPRPIKVTGGTTHSPWEGLAELAEDEDELGTWYPGGVGDWLSWKQDTRKTLLITAGAGQIGQSLIPSLIDDYIVHVIDIAPRPATFPASVIYHKDSILSSSPALSDLFASSSFDGVIHLAAVSLEAWCAPKENECHEVNVEGTKHLLDQIGTTLSKSRKRICSRGVKTPWIIMGSSMDVYPQEQGVSELSGKNPANALGRTKLDAETALQDFISSTSTEGIVHGMILRFPEVYGYPQHRSIPHAFIPSLLTNALTSLPIQYSSDIPSLDLLHIDDAIKGIRKAISRIGDPAKFGAEKDGEVEEFNLVYGKRWQTQDIVELLRTEAHSMSPLRDIGSASSPQMPNFSNERAKEKLGWEPELSAPVGLGLALQTLSEDIAEYSRTWHQNHCSPTADFPAENGHLIDHFVEDERNKELTKLDGCTVNLGFDHDGWIHHVKCEDGRHCTADGEKVTAMNWNQSVFIVHKVSGANKNERTARVIFEEEKGMGYLGYRRDDQDEVGLELFPKTSLEGQMEFDVEVNRHGSFLRLLIPNTGKQIHALSNSTDSSTYFTLEPTTKWIDPHFDTRMNILCCPSEGDWPLLLDDYESADIRFGSTGQIPFNSSRRLHLCGQAEKAVMHNFDRLSVAKQAVNKVENGQEAHVWKGDHGANTKSQPHSWALKDLPACYNDCNSPAICIQTGECKCVQADHCQPKRENPILSLYPIASPDSDTGKGKSHLGSLAGYSPILVNAVNKTDWRDILLPAAREALRVNPNFIKVHVADGYKGQETIEASSCHNLQTKHCFSADSIMYKALRHLQVPAEEAELIIVPVYQQCKGTEFLLHDGMHHALESIPGSKTGEKTIALVLTHDWGICVAFAWEIWSAREQPLYPDWILNNVLVWSVMGDYDSPCYRPHQDVVIPARTCQSINLKDHFSDIRQVKPARERDHLLTWSGTYWGTGKSDRLRLTCDRGGAGERELVKGKGPQSSFENWDYMNDLNNARFCPQPRGIAGWSPRTNDAIYAGCIPVLIAEGSHYPFVNYLDWSKFSVRIAPTELDRLEQILAAIPLWKVEEMQANLVAVREAFIYSTDEHPEDELDRRGPMFFALHEAAFKVRTRYPVEED</sequence>
<evidence type="ECO:0000313" key="6">
    <source>
        <dbReference type="Proteomes" id="UP000078595"/>
    </source>
</evidence>
<dbReference type="GO" id="GO:0016757">
    <property type="term" value="F:glycosyltransferase activity"/>
    <property type="evidence" value="ECO:0007669"/>
    <property type="project" value="InterPro"/>
</dbReference>
<reference evidence="4" key="1">
    <citation type="submission" date="2013-07" db="EMBL/GenBank/DDBJ databases">
        <title>The Genome Sequence of Cryptococcus dejecticola CBS10117.</title>
        <authorList>
            <consortium name="The Broad Institute Genome Sequencing Platform"/>
            <person name="Cuomo C."/>
            <person name="Litvintseva A."/>
            <person name="Chen Y."/>
            <person name="Heitman J."/>
            <person name="Sun S."/>
            <person name="Springer D."/>
            <person name="Dromer F."/>
            <person name="Young S.K."/>
            <person name="Zeng Q."/>
            <person name="Gargeya S."/>
            <person name="Fitzgerald M."/>
            <person name="Abouelleil A."/>
            <person name="Alvarado L."/>
            <person name="Berlin A.M."/>
            <person name="Chapman S.B."/>
            <person name="Dewar J."/>
            <person name="Goldberg J."/>
            <person name="Griggs A."/>
            <person name="Gujja S."/>
            <person name="Hansen M."/>
            <person name="Howarth C."/>
            <person name="Imamovic A."/>
            <person name="Larimer J."/>
            <person name="McCowan C."/>
            <person name="Murphy C."/>
            <person name="Pearson M."/>
            <person name="Priest M."/>
            <person name="Roberts A."/>
            <person name="Saif S."/>
            <person name="Shea T."/>
            <person name="Sykes S."/>
            <person name="Wortman J."/>
            <person name="Nusbaum C."/>
            <person name="Birren B."/>
        </authorList>
    </citation>
    <scope>NUCLEOTIDE SEQUENCE [LARGE SCALE GENOMIC DNA]</scope>
    <source>
        <strain evidence="4">CBS 10117</strain>
    </source>
</reference>
<dbReference type="KEGG" id="kdj:28969870"/>
<feature type="domain" description="Exostosin GT47" evidence="3">
    <location>
        <begin position="821"/>
        <end position="1085"/>
    </location>
</feature>
<dbReference type="OrthoDB" id="331544at2759"/>
<evidence type="ECO:0008006" key="7">
    <source>
        <dbReference type="Google" id="ProtNLM"/>
    </source>
</evidence>
<dbReference type="GeneID" id="28969870"/>
<dbReference type="PANTHER" id="PTHR11062">
    <property type="entry name" value="EXOSTOSIN HEPARAN SULFATE GLYCOSYLTRANSFERASE -RELATED"/>
    <property type="match status" value="1"/>
</dbReference>
<evidence type="ECO:0000256" key="1">
    <source>
        <dbReference type="ARBA" id="ARBA00010271"/>
    </source>
</evidence>
<reference evidence="5" key="2">
    <citation type="submission" date="2013-07" db="EMBL/GenBank/DDBJ databases">
        <authorList>
            <consortium name="The Broad Institute Genome Sequencing Platform"/>
            <person name="Cuomo C."/>
            <person name="Litvintseva A."/>
            <person name="Chen Y."/>
            <person name="Heitman J."/>
            <person name="Sun S."/>
            <person name="Springer D."/>
            <person name="Dromer F."/>
            <person name="Young S.K."/>
            <person name="Zeng Q."/>
            <person name="Gargeya S."/>
            <person name="Fitzgerald M."/>
            <person name="Abouelleil A."/>
            <person name="Alvarado L."/>
            <person name="Berlin A.M."/>
            <person name="Chapman S.B."/>
            <person name="Dewar J."/>
            <person name="Goldberg J."/>
            <person name="Griggs A."/>
            <person name="Gujja S."/>
            <person name="Hansen M."/>
            <person name="Howarth C."/>
            <person name="Imamovic A."/>
            <person name="Larimer J."/>
            <person name="McCowan C."/>
            <person name="Murphy C."/>
            <person name="Pearson M."/>
            <person name="Priest M."/>
            <person name="Roberts A."/>
            <person name="Saif S."/>
            <person name="Shea T."/>
            <person name="Sykes S."/>
            <person name="Wortman J."/>
            <person name="Nusbaum C."/>
            <person name="Birren B."/>
        </authorList>
    </citation>
    <scope>NUCLEOTIDE SEQUENCE</scope>
    <source>
        <strain evidence="5">CBS 10117</strain>
    </source>
</reference>
<dbReference type="STRING" id="1296121.A0A1A6A1E9"/>
<evidence type="ECO:0000313" key="5">
    <source>
        <dbReference type="EMBL" id="WWC63549.1"/>
    </source>
</evidence>
<keyword evidence="6" id="KW-1185">Reference proteome</keyword>